<feature type="transmembrane region" description="Helical" evidence="1">
    <location>
        <begin position="352"/>
        <end position="374"/>
    </location>
</feature>
<evidence type="ECO:0008006" key="4">
    <source>
        <dbReference type="Google" id="ProtNLM"/>
    </source>
</evidence>
<gene>
    <name evidence="2" type="ORF">KDH_58760</name>
</gene>
<dbReference type="Proteomes" id="UP001344906">
    <property type="component" value="Unassembled WGS sequence"/>
</dbReference>
<accession>A0ABQ6G345</accession>
<organism evidence="2 3">
    <name type="scientific">Dictyobacter halimunensis</name>
    <dbReference type="NCBI Taxonomy" id="3026934"/>
    <lineage>
        <taxon>Bacteria</taxon>
        <taxon>Bacillati</taxon>
        <taxon>Chloroflexota</taxon>
        <taxon>Ktedonobacteria</taxon>
        <taxon>Ktedonobacterales</taxon>
        <taxon>Dictyobacteraceae</taxon>
        <taxon>Dictyobacter</taxon>
    </lineage>
</organism>
<keyword evidence="1" id="KW-0472">Membrane</keyword>
<feature type="transmembrane region" description="Helical" evidence="1">
    <location>
        <begin position="187"/>
        <end position="215"/>
    </location>
</feature>
<dbReference type="EMBL" id="BSRI01000002">
    <property type="protein sequence ID" value="GLV59048.1"/>
    <property type="molecule type" value="Genomic_DNA"/>
</dbReference>
<evidence type="ECO:0000313" key="3">
    <source>
        <dbReference type="Proteomes" id="UP001344906"/>
    </source>
</evidence>
<name>A0ABQ6G345_9CHLR</name>
<proteinExistence type="predicted"/>
<feature type="transmembrane region" description="Helical" evidence="1">
    <location>
        <begin position="272"/>
        <end position="291"/>
    </location>
</feature>
<reference evidence="2 3" key="1">
    <citation type="submission" date="2023-02" db="EMBL/GenBank/DDBJ databases">
        <title>Dictyobacter halimunensis sp. nov., a new member of the class Ktedonobacteria from forest soil in a geothermal area.</title>
        <authorList>
            <person name="Rachmania M.K."/>
            <person name="Ningsih F."/>
            <person name="Sakai Y."/>
            <person name="Yabe S."/>
            <person name="Yokota A."/>
            <person name="Sjamsuridzal W."/>
        </authorList>
    </citation>
    <scope>NUCLEOTIDE SEQUENCE [LARGE SCALE GENOMIC DNA]</scope>
    <source>
        <strain evidence="2 3">S3.2.2.5</strain>
    </source>
</reference>
<evidence type="ECO:0000313" key="2">
    <source>
        <dbReference type="EMBL" id="GLV59048.1"/>
    </source>
</evidence>
<protein>
    <recommendedName>
        <fullName evidence="4">Glycosyltransferase RgtA/B/C/D-like domain-containing protein</fullName>
    </recommendedName>
</protein>
<dbReference type="InterPro" id="IPR058226">
    <property type="entry name" value="AZOBR_p60025-like"/>
</dbReference>
<evidence type="ECO:0000256" key="1">
    <source>
        <dbReference type="SAM" id="Phobius"/>
    </source>
</evidence>
<dbReference type="NCBIfam" id="NF046093">
    <property type="entry name" value="AZOBR_p60025_fam"/>
    <property type="match status" value="1"/>
</dbReference>
<feature type="transmembrane region" description="Helical" evidence="1">
    <location>
        <begin position="119"/>
        <end position="137"/>
    </location>
</feature>
<keyword evidence="1" id="KW-1133">Transmembrane helix</keyword>
<keyword evidence="3" id="KW-1185">Reference proteome</keyword>
<feature type="transmembrane region" description="Helical" evidence="1">
    <location>
        <begin position="12"/>
        <end position="33"/>
    </location>
</feature>
<feature type="transmembrane region" description="Helical" evidence="1">
    <location>
        <begin position="144"/>
        <end position="162"/>
    </location>
</feature>
<feature type="transmembrane region" description="Helical" evidence="1">
    <location>
        <begin position="227"/>
        <end position="252"/>
    </location>
</feature>
<feature type="transmembrane region" description="Helical" evidence="1">
    <location>
        <begin position="303"/>
        <end position="323"/>
    </location>
</feature>
<comment type="caution">
    <text evidence="2">The sequence shown here is derived from an EMBL/GenBank/DDBJ whole genome shotgun (WGS) entry which is preliminary data.</text>
</comment>
<feature type="transmembrane region" description="Helical" evidence="1">
    <location>
        <begin position="329"/>
        <end position="345"/>
    </location>
</feature>
<keyword evidence="1" id="KW-0812">Transmembrane</keyword>
<sequence>MAGGGSSFGLASLWRPSIVVGLLYIVFFMLVTISHHYPLLHYVHIGNYFASVARKPIRPGELNGAGGYDGQFYYFIARDPVHAASLMDDAPYRYQRIVYPLLAFILSFHQAALLPPVLLLINFASIVLSVEIVARLLERYQLSPWYSLAIGLYFGQATALLFDTTEPLTYGLLCAGLLLLDKKKMTWAAIVMGIAVLSRETAALFPGGLIVYYLFHRNWREVFRFSLISFLPTIIWYALLVVIFGKTGLTYAPTFQLIPFKGLFVFSSDLPRFIPLLVMMFIPTIIGWLLFLRATIKRQWAGATWFIWFINLALVTCLAPGSYKELVSAGRLSMGIVLAILLYGWQSRNKWVLWGAQIYALTGFIYALGILQIIGHYPS</sequence>